<dbReference type="InterPro" id="IPR051019">
    <property type="entry name" value="VLCFA-Steroid_DH"/>
</dbReference>
<dbReference type="SUPFAM" id="SSF51735">
    <property type="entry name" value="NAD(P)-binding Rossmann-fold domains"/>
    <property type="match status" value="1"/>
</dbReference>
<evidence type="ECO:0000313" key="2">
    <source>
        <dbReference type="EMBL" id="KDE99763.1"/>
    </source>
</evidence>
<dbReference type="eggNOG" id="COG0300">
    <property type="taxonomic scope" value="Bacteria"/>
</dbReference>
<dbReference type="OrthoDB" id="9797538at2"/>
<dbReference type="AlphaFoldDB" id="A0A064CM24"/>
<keyword evidence="3" id="KW-1185">Reference proteome</keyword>
<reference evidence="2" key="1">
    <citation type="submission" date="2014-05" db="EMBL/GenBank/DDBJ databases">
        <title>Genome sequence of Mycobacterium aromaticivorans strain JS19b1T (= DSM 45407T).</title>
        <authorList>
            <person name="Kwak Y."/>
            <person name="Park G.-S."/>
            <person name="Li Q.X."/>
            <person name="Lee S.-E."/>
            <person name="Shin J.-H."/>
        </authorList>
    </citation>
    <scope>NUCLEOTIDE SEQUENCE [LARGE SCALE GENOMIC DNA]</scope>
    <source>
        <strain evidence="2">JS19b1</strain>
    </source>
</reference>
<accession>A0A064CM24</accession>
<protein>
    <submittedName>
        <fullName evidence="2">Short-chain dehydrogenase</fullName>
    </submittedName>
</protein>
<dbReference type="PANTHER" id="PTHR43899:SF4">
    <property type="entry name" value="17 BETA-HYDROXYSTEROID DEHYDROGENASE TYPE 3"/>
    <property type="match status" value="1"/>
</dbReference>
<sequence>MADRFADRYGPWALVAGASDGVGAAFAHELAARGLNVVLLARRQQVLDDVAEDIRDRHSVETRTLAIDLAVAGAAAAVIEATADLDVGFVVYCAGADPDFTPFLSNSIEAAENMVQRNCVVPMQLCHHYATPMVDRGRGGIVVFGSGAGFVGGPNMVAYGASKAFDMVFAEALWSELHDKGVDVIGLILGKTDTPALRKLEYQRGILASEDQTPTDAVPVGDVVAEAFANLSNGPTVLVGEQMRGVGQLLASMDRNDAARLMAQSIAAAMGSD</sequence>
<dbReference type="InterPro" id="IPR036291">
    <property type="entry name" value="NAD(P)-bd_dom_sf"/>
</dbReference>
<dbReference type="Proteomes" id="UP000022835">
    <property type="component" value="Unassembled WGS sequence"/>
</dbReference>
<proteinExistence type="predicted"/>
<dbReference type="PANTHER" id="PTHR43899">
    <property type="entry name" value="RH59310P"/>
    <property type="match status" value="1"/>
</dbReference>
<dbReference type="GO" id="GO:0016491">
    <property type="term" value="F:oxidoreductase activity"/>
    <property type="evidence" value="ECO:0007669"/>
    <property type="project" value="UniProtKB-KW"/>
</dbReference>
<dbReference type="Gene3D" id="3.40.50.720">
    <property type="entry name" value="NAD(P)-binding Rossmann-like Domain"/>
    <property type="match status" value="1"/>
</dbReference>
<evidence type="ECO:0000313" key="3">
    <source>
        <dbReference type="Proteomes" id="UP000022835"/>
    </source>
</evidence>
<evidence type="ECO:0000256" key="1">
    <source>
        <dbReference type="ARBA" id="ARBA00023002"/>
    </source>
</evidence>
<dbReference type="PRINTS" id="PR00081">
    <property type="entry name" value="GDHRDH"/>
</dbReference>
<dbReference type="Pfam" id="PF00106">
    <property type="entry name" value="adh_short"/>
    <property type="match status" value="1"/>
</dbReference>
<dbReference type="STRING" id="1440774.Y900_012665"/>
<name>A0A064CM24_9MYCO</name>
<comment type="caution">
    <text evidence="2">The sequence shown here is derived from an EMBL/GenBank/DDBJ whole genome shotgun (WGS) entry which is preliminary data.</text>
</comment>
<dbReference type="RefSeq" id="WP_036342080.1">
    <property type="nucleotide sequence ID" value="NZ_JALN02000001.1"/>
</dbReference>
<gene>
    <name evidence="2" type="ORF">Y900_012665</name>
</gene>
<dbReference type="InterPro" id="IPR002347">
    <property type="entry name" value="SDR_fam"/>
</dbReference>
<organism evidence="2 3">
    <name type="scientific">Mycolicibacterium aromaticivorans JS19b1 = JCM 16368</name>
    <dbReference type="NCBI Taxonomy" id="1440774"/>
    <lineage>
        <taxon>Bacteria</taxon>
        <taxon>Bacillati</taxon>
        <taxon>Actinomycetota</taxon>
        <taxon>Actinomycetes</taxon>
        <taxon>Mycobacteriales</taxon>
        <taxon>Mycobacteriaceae</taxon>
        <taxon>Mycolicibacterium</taxon>
    </lineage>
</organism>
<dbReference type="EMBL" id="JALN02000001">
    <property type="protein sequence ID" value="KDE99763.1"/>
    <property type="molecule type" value="Genomic_DNA"/>
</dbReference>
<keyword evidence="1" id="KW-0560">Oxidoreductase</keyword>